<evidence type="ECO:0000313" key="2">
    <source>
        <dbReference type="Proteomes" id="UP001341840"/>
    </source>
</evidence>
<dbReference type="EMBL" id="JASCZI010030852">
    <property type="protein sequence ID" value="MED6125073.1"/>
    <property type="molecule type" value="Genomic_DNA"/>
</dbReference>
<keyword evidence="2" id="KW-1185">Reference proteome</keyword>
<comment type="caution">
    <text evidence="1">The sequence shown here is derived from an EMBL/GenBank/DDBJ whole genome shotgun (WGS) entry which is preliminary data.</text>
</comment>
<reference evidence="1 2" key="1">
    <citation type="journal article" date="2023" name="Plants (Basel)">
        <title>Bridging the Gap: Combining Genomics and Transcriptomics Approaches to Understand Stylosanthes scabra, an Orphan Legume from the Brazilian Caatinga.</title>
        <authorList>
            <person name="Ferreira-Neto J.R.C."/>
            <person name="da Silva M.D."/>
            <person name="Binneck E."/>
            <person name="de Melo N.F."/>
            <person name="da Silva R.H."/>
            <person name="de Melo A.L.T.M."/>
            <person name="Pandolfi V."/>
            <person name="Bustamante F.O."/>
            <person name="Brasileiro-Vidal A.C."/>
            <person name="Benko-Iseppon A.M."/>
        </authorList>
    </citation>
    <scope>NUCLEOTIDE SEQUENCE [LARGE SCALE GENOMIC DNA]</scope>
    <source>
        <tissue evidence="1">Leaves</tissue>
    </source>
</reference>
<gene>
    <name evidence="1" type="ORF">PIB30_065081</name>
</gene>
<name>A0ABU6RMS6_9FABA</name>
<accession>A0ABU6RMS6</accession>
<proteinExistence type="predicted"/>
<dbReference type="Proteomes" id="UP001341840">
    <property type="component" value="Unassembled WGS sequence"/>
</dbReference>
<evidence type="ECO:0000313" key="1">
    <source>
        <dbReference type="EMBL" id="MED6125073.1"/>
    </source>
</evidence>
<sequence length="230" mass="25271">MITCSVSEVEAVALILLLLRRAPHLWRGEGQRKRCSSGSDGPELQWWRSMKRKMETSFCCLKGRLGNGFRLDRSSSPYMLEQNVGGGLEAPPPFFRNLLAWAAMVAAAPAAVDTGSPTLCDVLRSAMCSAPLLFPSYEIESQAPLPLPFSVVPSLKPRHRASRQWCVALLCLAPCSSQPFFSGVSLYRSPSHSLCLQPKLLPATAHCRRSLSASTESGFDFAQLMFPLLR</sequence>
<organism evidence="1 2">
    <name type="scientific">Stylosanthes scabra</name>
    <dbReference type="NCBI Taxonomy" id="79078"/>
    <lineage>
        <taxon>Eukaryota</taxon>
        <taxon>Viridiplantae</taxon>
        <taxon>Streptophyta</taxon>
        <taxon>Embryophyta</taxon>
        <taxon>Tracheophyta</taxon>
        <taxon>Spermatophyta</taxon>
        <taxon>Magnoliopsida</taxon>
        <taxon>eudicotyledons</taxon>
        <taxon>Gunneridae</taxon>
        <taxon>Pentapetalae</taxon>
        <taxon>rosids</taxon>
        <taxon>fabids</taxon>
        <taxon>Fabales</taxon>
        <taxon>Fabaceae</taxon>
        <taxon>Papilionoideae</taxon>
        <taxon>50 kb inversion clade</taxon>
        <taxon>dalbergioids sensu lato</taxon>
        <taxon>Dalbergieae</taxon>
        <taxon>Pterocarpus clade</taxon>
        <taxon>Stylosanthes</taxon>
    </lineage>
</organism>
<protein>
    <submittedName>
        <fullName evidence="1">Uncharacterized protein</fullName>
    </submittedName>
</protein>